<sequence length="632" mass="68679">MTSLPRKVSSALFGPVPLSRDRALGMSERLTAATSLTASLEYLTRSRDIRPGGLNDWTIGREVHFKSHPFTRAVLDIFGRDHTTFALHVARVAASAGLLLPGRSRWRGAANVFLGMSNAALYPRHRYGTDGSDQVATLVQTTAGLARLARSPEVKDALMWYIALQSNLSYLVSGWVKLIGRSWREGSALGGVMRTRTYGHKGFWTLTQRYPTAARYLAHGVLALECLFPVAYLRGGLLARPIIGSAATFHVANGFLMGLGRFVTSFIAMHPMVAYTSAPKRAPQVAGRDDRAVLGTALAAGLAVAGLAGTAVARRARATEGWPGSRTITTRHGNRLSYDLRLRPDRRTPVVVFVNALLSTAEHFGWITEKLVEDSDHDLITYNRAGYAASDYRGGREFTLQESVDDLVDLIEGAVPEGRDVVIVGHSLGGELARRAAGVLGDRVRGIVYLDSSHPGELARSKQQDEAAKRLKGGIDMFVTSLKLGLGGLLVRPEWVNNLPASYRSRAFAQYADRRMWEAGLREWAATERDFRSFDPGCALPPVDAHALVLSAQHTVDRDPEQLLMHKELADAHRGRGKVVRTAVVEGADHDSLLTSARLATEVGEHILGFLDEIGTEDASAVAEPATAGEVR</sequence>
<proteinExistence type="predicted"/>
<dbReference type="InterPro" id="IPR000073">
    <property type="entry name" value="AB_hydrolase_1"/>
</dbReference>
<keyword evidence="3" id="KW-1185">Reference proteome</keyword>
<accession>A0A1I5YFL2</accession>
<dbReference type="EMBL" id="FOWW01000007">
    <property type="protein sequence ID" value="SFQ42880.1"/>
    <property type="molecule type" value="Genomic_DNA"/>
</dbReference>
<dbReference type="GO" id="GO:0003824">
    <property type="term" value="F:catalytic activity"/>
    <property type="evidence" value="ECO:0007669"/>
    <property type="project" value="UniProtKB-ARBA"/>
</dbReference>
<gene>
    <name evidence="2" type="ORF">SAMN05421810_107117</name>
</gene>
<protein>
    <submittedName>
        <fullName evidence="2">Pimeloyl-ACP methyl ester carboxylesterase</fullName>
    </submittedName>
</protein>
<evidence type="ECO:0000313" key="2">
    <source>
        <dbReference type="EMBL" id="SFQ42880.1"/>
    </source>
</evidence>
<dbReference type="SUPFAM" id="SSF53474">
    <property type="entry name" value="alpha/beta-Hydrolases"/>
    <property type="match status" value="1"/>
</dbReference>
<dbReference type="Proteomes" id="UP000198727">
    <property type="component" value="Unassembled WGS sequence"/>
</dbReference>
<feature type="domain" description="AB hydrolase-1" evidence="1">
    <location>
        <begin position="351"/>
        <end position="598"/>
    </location>
</feature>
<name>A0A1I5YFL2_9PSEU</name>
<dbReference type="STRING" id="587909.SAMN05421810_107117"/>
<dbReference type="Gene3D" id="3.40.50.1820">
    <property type="entry name" value="alpha/beta hydrolase"/>
    <property type="match status" value="1"/>
</dbReference>
<evidence type="ECO:0000259" key="1">
    <source>
        <dbReference type="Pfam" id="PF12697"/>
    </source>
</evidence>
<reference evidence="3" key="1">
    <citation type="submission" date="2016-10" db="EMBL/GenBank/DDBJ databases">
        <authorList>
            <person name="Varghese N."/>
            <person name="Submissions S."/>
        </authorList>
    </citation>
    <scope>NUCLEOTIDE SEQUENCE [LARGE SCALE GENOMIC DNA]</scope>
    <source>
        <strain evidence="3">CGMCC 4.5579</strain>
    </source>
</reference>
<dbReference type="AlphaFoldDB" id="A0A1I5YFL2"/>
<evidence type="ECO:0000313" key="3">
    <source>
        <dbReference type="Proteomes" id="UP000198727"/>
    </source>
</evidence>
<dbReference type="InterPro" id="IPR029058">
    <property type="entry name" value="AB_hydrolase_fold"/>
</dbReference>
<dbReference type="Pfam" id="PF12697">
    <property type="entry name" value="Abhydrolase_6"/>
    <property type="match status" value="1"/>
</dbReference>
<organism evidence="2 3">
    <name type="scientific">Amycolatopsis arida</name>
    <dbReference type="NCBI Taxonomy" id="587909"/>
    <lineage>
        <taxon>Bacteria</taxon>
        <taxon>Bacillati</taxon>
        <taxon>Actinomycetota</taxon>
        <taxon>Actinomycetes</taxon>
        <taxon>Pseudonocardiales</taxon>
        <taxon>Pseudonocardiaceae</taxon>
        <taxon>Amycolatopsis</taxon>
    </lineage>
</organism>